<dbReference type="InterPro" id="IPR017853">
    <property type="entry name" value="GH"/>
</dbReference>
<gene>
    <name evidence="5" type="ORF">HYN48_05495</name>
</gene>
<evidence type="ECO:0000256" key="2">
    <source>
        <dbReference type="ARBA" id="ARBA00022729"/>
    </source>
</evidence>
<dbReference type="SUPFAM" id="SSF51445">
    <property type="entry name" value="(Trans)glycosidases"/>
    <property type="match status" value="1"/>
</dbReference>
<evidence type="ECO:0000313" key="6">
    <source>
        <dbReference type="Proteomes" id="UP000244193"/>
    </source>
</evidence>
<feature type="chain" id="PRO_5015763709" evidence="3">
    <location>
        <begin position="19"/>
        <end position="974"/>
    </location>
</feature>
<sequence>MKKILSCFALFAVSVAFAQVQTVTYSIAPPAFEETTSITITVNGSSLNETSWGIASDHALYLWSWCFDVNDANSQDCPTNGSWTSSSESNRLTYNAGTDSYSITFVPTTFYNRAGIGKIGFLVKAKNGTGDKKSQDIFAEVGAFGVTLSTPTQNSNTILAPGSSLQVTASNTNGNASYVLLSNGVVLNTNPSTTSYSFNHAGITANQNYELQVTQGAVTISKKFSAIVNPGTVTASVPAGMEDGINYNPGDATRATLVLSAPGKDFVYIAGSFNNWEPDASYAMKKDPDFANNGKFWLEISGLTPNVNYTYQYWVVDTTPFANSPALVKTADPFSTLVVNTYDDPFIPAATYPNIPAYPAGQNRDVTVLQTGQAPYNWQVTNFTKPKKEDLVVYEVLIRDFDANRNFQSLIDRIDYFKNLKINAIELMPVMEFEGNESWGYNTSFHMALDKFYGTSDKFKELIDLCHQNGIAVILDVALNHAFGRNPMVRMWMKDPDGDGWGDASSENPYFNEFAKHSYSVGNDFNHASPYTRAYVKRVIKHWIKDYKIDGFRWDLTKGFTQACSGGDDSCTNTYQADRVAVLKEYADYSWFGDNSANPNAWNGDPYHYAIFEHLGADNEEQQWANYRLNETPSKGVMMWGELTYPYTQLIEGYATGADISRIGNTAHGFTGKRVMGYPESHDKERLMYSAMKYGLNTGTSPVFNNLNNSLARMSSIAAISLLVPGPKMIWHFADLGYDDSIYTCDNGTVNTETDATTGDCKLSTKPQEQWTGNWLGVTERAQLYNNYARMISLKINEPVFEGSYTISPDGGNNLKQRIYVFDNALPATALKNVVILTNFNSISQSVTANFPYAGTWYNLMDNSSVNVINTAMTLNIAAGGFRIYGNKQALLNTDIVEQAHIRLSPNPASGYFTLDAETEAVEVYSITGQLVKSYRDHYTASSVFEVGDLTAGVYIVKSFDANQRETTMKLVKQ</sequence>
<evidence type="ECO:0000256" key="1">
    <source>
        <dbReference type="ARBA" id="ARBA00008061"/>
    </source>
</evidence>
<name>A0A2S0RD88_9FLAO</name>
<proteinExistence type="inferred from homology"/>
<dbReference type="Gene3D" id="2.60.40.10">
    <property type="entry name" value="Immunoglobulins"/>
    <property type="match status" value="1"/>
</dbReference>
<evidence type="ECO:0000313" key="5">
    <source>
        <dbReference type="EMBL" id="AWA29585.1"/>
    </source>
</evidence>
<feature type="signal peptide" evidence="3">
    <location>
        <begin position="1"/>
        <end position="18"/>
    </location>
</feature>
<dbReference type="InterPro" id="IPR026444">
    <property type="entry name" value="Secre_tail"/>
</dbReference>
<evidence type="ECO:0000259" key="4">
    <source>
        <dbReference type="SMART" id="SM00642"/>
    </source>
</evidence>
<dbReference type="EMBL" id="CP028811">
    <property type="protein sequence ID" value="AWA29585.1"/>
    <property type="molecule type" value="Genomic_DNA"/>
</dbReference>
<reference evidence="5 6" key="1">
    <citation type="submission" date="2018-04" db="EMBL/GenBank/DDBJ databases">
        <title>Genome sequencing of Flavobacterium sp. HYN0048.</title>
        <authorList>
            <person name="Yi H."/>
            <person name="Baek C."/>
        </authorList>
    </citation>
    <scope>NUCLEOTIDE SEQUENCE [LARGE SCALE GENOMIC DNA]</scope>
    <source>
        <strain evidence="5 6">HYN0048</strain>
    </source>
</reference>
<dbReference type="InterPro" id="IPR006047">
    <property type="entry name" value="GH13_cat_dom"/>
</dbReference>
<accession>A0A2S0RD88</accession>
<dbReference type="InterPro" id="IPR013783">
    <property type="entry name" value="Ig-like_fold"/>
</dbReference>
<organism evidence="5 6">
    <name type="scientific">Flavobacterium magnum</name>
    <dbReference type="NCBI Taxonomy" id="2162713"/>
    <lineage>
        <taxon>Bacteria</taxon>
        <taxon>Pseudomonadati</taxon>
        <taxon>Bacteroidota</taxon>
        <taxon>Flavobacteriia</taxon>
        <taxon>Flavobacteriales</taxon>
        <taxon>Flavobacteriaceae</taxon>
        <taxon>Flavobacterium</taxon>
    </lineage>
</organism>
<dbReference type="Pfam" id="PF00128">
    <property type="entry name" value="Alpha-amylase"/>
    <property type="match status" value="1"/>
</dbReference>
<dbReference type="PANTHER" id="PTHR43002">
    <property type="entry name" value="GLYCOGEN DEBRANCHING ENZYME"/>
    <property type="match status" value="1"/>
</dbReference>
<dbReference type="AlphaFoldDB" id="A0A2S0RD88"/>
<feature type="domain" description="Glycosyl hydrolase family 13 catalytic" evidence="4">
    <location>
        <begin position="395"/>
        <end position="762"/>
    </location>
</feature>
<dbReference type="GO" id="GO:0005975">
    <property type="term" value="P:carbohydrate metabolic process"/>
    <property type="evidence" value="ECO:0007669"/>
    <property type="project" value="InterPro"/>
</dbReference>
<dbReference type="RefSeq" id="WP_108370169.1">
    <property type="nucleotide sequence ID" value="NZ_CP028811.1"/>
</dbReference>
<dbReference type="InterPro" id="IPR014756">
    <property type="entry name" value="Ig_E-set"/>
</dbReference>
<dbReference type="CDD" id="cd11350">
    <property type="entry name" value="AmyAc_4"/>
    <property type="match status" value="1"/>
</dbReference>
<dbReference type="NCBIfam" id="TIGR04183">
    <property type="entry name" value="Por_Secre_tail"/>
    <property type="match status" value="1"/>
</dbReference>
<keyword evidence="2 3" id="KW-0732">Signal</keyword>
<comment type="similarity">
    <text evidence="1">Belongs to the glycosyl hydrolase 13 family.</text>
</comment>
<dbReference type="SMART" id="SM00642">
    <property type="entry name" value="Aamy"/>
    <property type="match status" value="1"/>
</dbReference>
<dbReference type="SUPFAM" id="SSF81296">
    <property type="entry name" value="E set domains"/>
    <property type="match status" value="1"/>
</dbReference>
<evidence type="ECO:0000256" key="3">
    <source>
        <dbReference type="SAM" id="SignalP"/>
    </source>
</evidence>
<dbReference type="Gene3D" id="3.20.20.80">
    <property type="entry name" value="Glycosidases"/>
    <property type="match status" value="1"/>
</dbReference>
<dbReference type="Pfam" id="PF18962">
    <property type="entry name" value="Por_Secre_tail"/>
    <property type="match status" value="1"/>
</dbReference>
<dbReference type="KEGG" id="fmg:HYN48_05495"/>
<dbReference type="OrthoDB" id="9761875at2"/>
<keyword evidence="6" id="KW-1185">Reference proteome</keyword>
<protein>
    <submittedName>
        <fullName evidence="5">Alpha-amylase</fullName>
    </submittedName>
</protein>
<dbReference type="Proteomes" id="UP000244193">
    <property type="component" value="Chromosome"/>
</dbReference>